<name>A0A1M4S986_9BACE</name>
<proteinExistence type="predicted"/>
<protein>
    <submittedName>
        <fullName evidence="2">Uncharacterized protein</fullName>
    </submittedName>
</protein>
<reference evidence="2 3" key="1">
    <citation type="submission" date="2016-11" db="EMBL/GenBank/DDBJ databases">
        <authorList>
            <person name="Jaros S."/>
            <person name="Januszkiewicz K."/>
            <person name="Wedrychowicz H."/>
        </authorList>
    </citation>
    <scope>NUCLEOTIDE SEQUENCE [LARGE SCALE GENOMIC DNA]</scope>
    <source>
        <strain evidence="2 3">DSM 26991</strain>
    </source>
</reference>
<feature type="chain" id="PRO_5013064449" evidence="1">
    <location>
        <begin position="21"/>
        <end position="121"/>
    </location>
</feature>
<dbReference type="EMBL" id="FQTV01000001">
    <property type="protein sequence ID" value="SHE28770.1"/>
    <property type="molecule type" value="Genomic_DNA"/>
</dbReference>
<keyword evidence="1" id="KW-0732">Signal</keyword>
<organism evidence="2 3">
    <name type="scientific">Bacteroides luti</name>
    <dbReference type="NCBI Taxonomy" id="1297750"/>
    <lineage>
        <taxon>Bacteria</taxon>
        <taxon>Pseudomonadati</taxon>
        <taxon>Bacteroidota</taxon>
        <taxon>Bacteroidia</taxon>
        <taxon>Bacteroidales</taxon>
        <taxon>Bacteroidaceae</taxon>
        <taxon>Bacteroides</taxon>
    </lineage>
</organism>
<evidence type="ECO:0000256" key="1">
    <source>
        <dbReference type="SAM" id="SignalP"/>
    </source>
</evidence>
<evidence type="ECO:0000313" key="2">
    <source>
        <dbReference type="EMBL" id="SHE28770.1"/>
    </source>
</evidence>
<sequence length="121" mass="13378">MKRLVVLLVAVLGFGATTFAGNNNSEAFSNSFIYKMNEAKTFDKIASFLQVGFEQKDALEYVFGEATKVMDKAAKNGASVDEATEKAVYFNLGNAKQILSRDQYVKFVGLINLTMINNKMN</sequence>
<dbReference type="RefSeq" id="WP_073398477.1">
    <property type="nucleotide sequence ID" value="NZ_FQTV01000001.1"/>
</dbReference>
<keyword evidence="3" id="KW-1185">Reference proteome</keyword>
<dbReference type="AlphaFoldDB" id="A0A1M4S986"/>
<evidence type="ECO:0000313" key="3">
    <source>
        <dbReference type="Proteomes" id="UP000184509"/>
    </source>
</evidence>
<accession>A0A1M4S986</accession>
<feature type="signal peptide" evidence="1">
    <location>
        <begin position="1"/>
        <end position="20"/>
    </location>
</feature>
<dbReference type="Proteomes" id="UP000184509">
    <property type="component" value="Unassembled WGS sequence"/>
</dbReference>
<gene>
    <name evidence="2" type="ORF">SAMN05444405_10130</name>
</gene>
<dbReference type="OrthoDB" id="997873at2"/>